<feature type="compositionally biased region" description="Polar residues" evidence="13">
    <location>
        <begin position="1241"/>
        <end position="1257"/>
    </location>
</feature>
<feature type="transmembrane region" description="Helical" evidence="14">
    <location>
        <begin position="542"/>
        <end position="566"/>
    </location>
</feature>
<evidence type="ECO:0000256" key="1">
    <source>
        <dbReference type="ARBA" id="ARBA00004651"/>
    </source>
</evidence>
<feature type="compositionally biased region" description="Basic and acidic residues" evidence="13">
    <location>
        <begin position="1063"/>
        <end position="1072"/>
    </location>
</feature>
<dbReference type="FunFam" id="1.10.287.70:FF:000020">
    <property type="entry name" value="Potassium channel, voltage-gated eag-related subfamily H, member 7"/>
    <property type="match status" value="1"/>
</dbReference>
<dbReference type="STRING" id="7574.A0A1S3KHD1"/>
<evidence type="ECO:0000256" key="2">
    <source>
        <dbReference type="ARBA" id="ARBA00022448"/>
    </source>
</evidence>
<evidence type="ECO:0000259" key="15">
    <source>
        <dbReference type="PROSITE" id="PS50042"/>
    </source>
</evidence>
<keyword evidence="7" id="KW-0851">Voltage-gated channel</keyword>
<dbReference type="InterPro" id="IPR003938">
    <property type="entry name" value="K_chnl_volt-dep_EAG/ELK/ERG"/>
</dbReference>
<dbReference type="Pfam" id="PF00027">
    <property type="entry name" value="cNMP_binding"/>
    <property type="match status" value="1"/>
</dbReference>
<evidence type="ECO:0000259" key="16">
    <source>
        <dbReference type="PROSITE" id="PS50112"/>
    </source>
</evidence>
<feature type="transmembrane region" description="Helical" evidence="14">
    <location>
        <begin position="441"/>
        <end position="460"/>
    </location>
</feature>
<dbReference type="CDD" id="cd00130">
    <property type="entry name" value="PAS"/>
    <property type="match status" value="1"/>
</dbReference>
<dbReference type="PRINTS" id="PR01463">
    <property type="entry name" value="EAGCHANLFMLY"/>
</dbReference>
<feature type="transmembrane region" description="Helical" evidence="14">
    <location>
        <begin position="480"/>
        <end position="502"/>
    </location>
</feature>
<dbReference type="InterPro" id="IPR000595">
    <property type="entry name" value="cNMP-bd_dom"/>
</dbReference>
<feature type="compositionally biased region" description="Basic and acidic residues" evidence="13">
    <location>
        <begin position="1298"/>
        <end position="1311"/>
    </location>
</feature>
<evidence type="ECO:0000313" key="18">
    <source>
        <dbReference type="RefSeq" id="XP_013421912.1"/>
    </source>
</evidence>
<evidence type="ECO:0000256" key="10">
    <source>
        <dbReference type="ARBA" id="ARBA00023065"/>
    </source>
</evidence>
<evidence type="ECO:0000256" key="11">
    <source>
        <dbReference type="ARBA" id="ARBA00023136"/>
    </source>
</evidence>
<dbReference type="GO" id="GO:0042391">
    <property type="term" value="P:regulation of membrane potential"/>
    <property type="evidence" value="ECO:0007669"/>
    <property type="project" value="TreeGrafter"/>
</dbReference>
<evidence type="ECO:0000313" key="17">
    <source>
        <dbReference type="Proteomes" id="UP000085678"/>
    </source>
</evidence>
<dbReference type="InterPro" id="IPR035965">
    <property type="entry name" value="PAS-like_dom_sf"/>
</dbReference>
<dbReference type="SUPFAM" id="SSF51206">
    <property type="entry name" value="cAMP-binding domain-like"/>
    <property type="match status" value="1"/>
</dbReference>
<evidence type="ECO:0000256" key="6">
    <source>
        <dbReference type="ARBA" id="ARBA00022826"/>
    </source>
</evidence>
<evidence type="ECO:0000256" key="13">
    <source>
        <dbReference type="SAM" id="MobiDB-lite"/>
    </source>
</evidence>
<organism evidence="17 18">
    <name type="scientific">Lingula anatina</name>
    <name type="common">Brachiopod</name>
    <name type="synonym">Lingula unguis</name>
    <dbReference type="NCBI Taxonomy" id="7574"/>
    <lineage>
        <taxon>Eukaryota</taxon>
        <taxon>Metazoa</taxon>
        <taxon>Spiralia</taxon>
        <taxon>Lophotrochozoa</taxon>
        <taxon>Brachiopoda</taxon>
        <taxon>Linguliformea</taxon>
        <taxon>Lingulata</taxon>
        <taxon>Lingulida</taxon>
        <taxon>Linguloidea</taxon>
        <taxon>Lingulidae</taxon>
        <taxon>Lingula</taxon>
    </lineage>
</organism>
<feature type="compositionally biased region" description="Polar residues" evidence="13">
    <location>
        <begin position="1285"/>
        <end position="1294"/>
    </location>
</feature>
<feature type="transmembrane region" description="Helical" evidence="14">
    <location>
        <begin position="606"/>
        <end position="625"/>
    </location>
</feature>
<dbReference type="SMART" id="SM00100">
    <property type="entry name" value="cNMP"/>
    <property type="match status" value="1"/>
</dbReference>
<keyword evidence="11 14" id="KW-0472">Membrane</keyword>
<feature type="region of interest" description="Disordered" evidence="13">
    <location>
        <begin position="887"/>
        <end position="942"/>
    </location>
</feature>
<dbReference type="InParanoid" id="A0A1S3KHD1"/>
<keyword evidence="12" id="KW-0407">Ion channel</keyword>
<feature type="transmembrane region" description="Helical" evidence="14">
    <location>
        <begin position="637"/>
        <end position="658"/>
    </location>
</feature>
<evidence type="ECO:0000256" key="9">
    <source>
        <dbReference type="ARBA" id="ARBA00022989"/>
    </source>
</evidence>
<feature type="region of interest" description="Disordered" evidence="13">
    <location>
        <begin position="1179"/>
        <end position="1376"/>
    </location>
</feature>
<dbReference type="SUPFAM" id="SSF55785">
    <property type="entry name" value="PYP-like sensor domain (PAS domain)"/>
    <property type="match status" value="1"/>
</dbReference>
<dbReference type="PANTHER" id="PTHR10217">
    <property type="entry name" value="VOLTAGE AND LIGAND GATED POTASSIUM CHANNEL"/>
    <property type="match status" value="1"/>
</dbReference>
<sequence>RNFIIANAQVEHKPIIFCNDGFCELTGFSRAEVMQKSSGCEFLHGTLTTPWSIRQVKEALSGSEEKQIEILYYKKDGDLNEVHVYTDDGSSSEPRDTDPRSKFLCSVLVAPVKNETGDVIMLILNYEDITDAPLRSEVPTLDTDQKNGRRNFFQRHRWRFKFPLPGRSPRRAQDDEPTDIENQLEAESVPLNQISDSRSDGPHGNRYHLTGLSLSKDSNLNEKNDGLGTSGHRRAASLEIVDASSKLSLSKHAKKAATISAGSLDDLNLGRFLAVPSHVFDSHLRARSNTFDASTGNHLKESLLNAASSDSALAQVKAKAFANSVSSIANEAKKHHEKESIKSSGIFTTGLHSVKHNMSEKVAQVLSLGADVLPEYKLQSPKVHPCTILHYSPFKAVWDWLILILVIYTAIFTPYVAAFMLSENNPAKKEKVTSPKLMDPLNVIELMVDVMFIIDILINFRTTYVNKNDEVVSHPGKIAVHYFKGWFLIDVVAAIPFDLLLFGSNSDEDSKTTTLIGLLKTARLLRLVRVARKLDRYSEYGAAVLLLLMAIFALIAHWLACIWYAIGNMERGGLKEKIGWLDELAKQTHQYYTNETGSGPSSKSKYITALYFTFSSLTSVGFGNVSPNTNSEKIFSICVMLIGSLMYASIFGNVSAIIQRLYSGTARYHTQMLRIKEFIRFHQIPNPLRQRLEEYFQHAWSYTNGIDMNMVLKGFPECLQADICLHLNRNLLNNCPAFKDSSPGCLRALSMRFKTTHVPPGDTLVHRGDVLDGIYFISRGSIEILKDDIVMAILGKDDVFGEDVCAHSLAGKSSCNVRALTYCDLHKIMREDILEILEMYPEFGHTFSKNLQITFNLRDDALGLSSPEDNDDRMSFYTEVDAGGDLPKATDHLSHLKKRPSTVSQLSQSHSQSNRQLTGTRALPYHGPKHTGRDRGHKTEQSHSLTLTSDFDDDEDVMTRGSGVGILEFSPEKAGMDVTPANFDFQKEDHHKRKHGAHTGPLSSITGKLRRSITDLRAGGGKHGGHYSVFGALSGVNNLMQGVTTGKSFQDEPESTPLLGTTEARDTRENSPQREQSPQQPPTTSSSSAACKSTSSMTIPVSSPSSQSQFDDATQVPRPQIVIDRYASRDDMGGNVAVESRLDDLSRQLTRLEGKMAADISMILDILRSQSASGIISAPPGYPEYITDSSNTGQGSDPPASQGHPGYLTDSSKSTEQSQKSGAGDIKSATDLDYTVDQGHSRMQTHGGQGHASQGHISSLSSDEHLDSDSHSNVQGQGQDLLDNSAIQGTSALSAGSLEKKQTGSSDESKTPIDLLAGVSEVAAPQPYQHVTGSSPTSPSDSQSVISSDIPTPLGQEDSLEEDRDGTFKPRRQKST</sequence>
<protein>
    <submittedName>
        <fullName evidence="18">Potassium voltage-gated channel subfamily H member 2</fullName>
    </submittedName>
</protein>
<keyword evidence="9 14" id="KW-1133">Transmembrane helix</keyword>
<keyword evidence="4" id="KW-0633">Potassium transport</keyword>
<dbReference type="Gene3D" id="3.30.450.20">
    <property type="entry name" value="PAS domain"/>
    <property type="match status" value="1"/>
</dbReference>
<feature type="compositionally biased region" description="Low complexity" evidence="13">
    <location>
        <begin position="1331"/>
        <end position="1350"/>
    </location>
</feature>
<dbReference type="Gene3D" id="2.60.120.10">
    <property type="entry name" value="Jelly Rolls"/>
    <property type="match status" value="1"/>
</dbReference>
<dbReference type="Gene3D" id="1.10.1200.260">
    <property type="match status" value="1"/>
</dbReference>
<keyword evidence="8" id="KW-0630">Potassium</keyword>
<keyword evidence="6" id="KW-0631">Potassium channel</keyword>
<keyword evidence="5 14" id="KW-0812">Transmembrane</keyword>
<dbReference type="KEGG" id="lak:106181919"/>
<dbReference type="SUPFAM" id="SSF81324">
    <property type="entry name" value="Voltage-gated potassium channels"/>
    <property type="match status" value="1"/>
</dbReference>
<dbReference type="InterPro" id="IPR050818">
    <property type="entry name" value="KCNH_animal-type"/>
</dbReference>
<dbReference type="InterPro" id="IPR000014">
    <property type="entry name" value="PAS"/>
</dbReference>
<evidence type="ECO:0000256" key="7">
    <source>
        <dbReference type="ARBA" id="ARBA00022882"/>
    </source>
</evidence>
<dbReference type="InterPro" id="IPR018490">
    <property type="entry name" value="cNMP-bd_dom_sf"/>
</dbReference>
<dbReference type="GeneID" id="106181919"/>
<proteinExistence type="predicted"/>
<dbReference type="FunFam" id="1.10.1200.260:FF:000001">
    <property type="entry name" value="Potassium voltage-gated channel subfamily H member 7"/>
    <property type="match status" value="1"/>
</dbReference>
<dbReference type="Pfam" id="PF00520">
    <property type="entry name" value="Ion_trans"/>
    <property type="match status" value="1"/>
</dbReference>
<feature type="region of interest" description="Disordered" evidence="13">
    <location>
        <begin position="1045"/>
        <end position="1116"/>
    </location>
</feature>
<feature type="compositionally biased region" description="Polar residues" evidence="13">
    <location>
        <begin position="1209"/>
        <end position="1221"/>
    </location>
</feature>
<dbReference type="PROSITE" id="PS50042">
    <property type="entry name" value="CNMP_BINDING_3"/>
    <property type="match status" value="1"/>
</dbReference>
<dbReference type="InterPro" id="IPR003967">
    <property type="entry name" value="K_chnl_volt-dep_ERG"/>
</dbReference>
<keyword evidence="3" id="KW-1003">Cell membrane</keyword>
<dbReference type="PRINTS" id="PR01470">
    <property type="entry name" value="ERGCHANNEL"/>
</dbReference>
<dbReference type="Proteomes" id="UP000085678">
    <property type="component" value="Unplaced"/>
</dbReference>
<dbReference type="Pfam" id="PF13426">
    <property type="entry name" value="PAS_9"/>
    <property type="match status" value="1"/>
</dbReference>
<feature type="compositionally biased region" description="Basic and acidic residues" evidence="13">
    <location>
        <begin position="931"/>
        <end position="941"/>
    </location>
</feature>
<evidence type="ECO:0000256" key="12">
    <source>
        <dbReference type="ARBA" id="ARBA00023303"/>
    </source>
</evidence>
<keyword evidence="2" id="KW-0813">Transport</keyword>
<dbReference type="CDD" id="cd00038">
    <property type="entry name" value="CAP_ED"/>
    <property type="match status" value="1"/>
</dbReference>
<evidence type="ECO:0000256" key="8">
    <source>
        <dbReference type="ARBA" id="ARBA00022958"/>
    </source>
</evidence>
<comment type="subcellular location">
    <subcellularLocation>
        <location evidence="1">Cell membrane</location>
        <topology evidence="1">Multi-pass membrane protein</topology>
    </subcellularLocation>
</comment>
<gene>
    <name evidence="18" type="primary">LOC106181919</name>
</gene>
<feature type="domain" description="PAS" evidence="16">
    <location>
        <begin position="15"/>
        <end position="44"/>
    </location>
</feature>
<dbReference type="InterPro" id="IPR005821">
    <property type="entry name" value="Ion_trans_dom"/>
</dbReference>
<dbReference type="GO" id="GO:0005886">
    <property type="term" value="C:plasma membrane"/>
    <property type="evidence" value="ECO:0007669"/>
    <property type="project" value="UniProtKB-SubCell"/>
</dbReference>
<dbReference type="RefSeq" id="XP_013421912.1">
    <property type="nucleotide sequence ID" value="XM_013566458.1"/>
</dbReference>
<dbReference type="GO" id="GO:0034702">
    <property type="term" value="C:monoatomic ion channel complex"/>
    <property type="evidence" value="ECO:0007669"/>
    <property type="project" value="UniProtKB-KW"/>
</dbReference>
<dbReference type="InterPro" id="IPR014710">
    <property type="entry name" value="RmlC-like_jellyroll"/>
</dbReference>
<dbReference type="PROSITE" id="PS50112">
    <property type="entry name" value="PAS"/>
    <property type="match status" value="1"/>
</dbReference>
<evidence type="ECO:0000256" key="4">
    <source>
        <dbReference type="ARBA" id="ARBA00022538"/>
    </source>
</evidence>
<dbReference type="PANTHER" id="PTHR10217:SF548">
    <property type="entry name" value="GH12235P"/>
    <property type="match status" value="1"/>
</dbReference>
<name>A0A1S3KHD1_LINAN</name>
<feature type="non-terminal residue" evidence="18">
    <location>
        <position position="1"/>
    </location>
</feature>
<dbReference type="OrthoDB" id="432483at2759"/>
<evidence type="ECO:0000256" key="3">
    <source>
        <dbReference type="ARBA" id="ARBA00022475"/>
    </source>
</evidence>
<feature type="domain" description="Cyclic nucleotide-binding" evidence="15">
    <location>
        <begin position="737"/>
        <end position="837"/>
    </location>
</feature>
<evidence type="ECO:0000256" key="5">
    <source>
        <dbReference type="ARBA" id="ARBA00022692"/>
    </source>
</evidence>
<feature type="compositionally biased region" description="Low complexity" evidence="13">
    <location>
        <begin position="1073"/>
        <end position="1109"/>
    </location>
</feature>
<dbReference type="GO" id="GO:0005242">
    <property type="term" value="F:inward rectifier potassium channel activity"/>
    <property type="evidence" value="ECO:0007669"/>
    <property type="project" value="TreeGrafter"/>
</dbReference>
<dbReference type="FunFam" id="2.60.120.10:FF:000011">
    <property type="entry name" value="Potassium channel, voltage-gated eag-related subfamily H, member 7"/>
    <property type="match status" value="1"/>
</dbReference>
<evidence type="ECO:0000256" key="14">
    <source>
        <dbReference type="SAM" id="Phobius"/>
    </source>
</evidence>
<accession>A0A1S3KHD1</accession>
<feature type="compositionally biased region" description="Polar residues" evidence="13">
    <location>
        <begin position="901"/>
        <end position="919"/>
    </location>
</feature>
<dbReference type="Gene3D" id="1.10.287.70">
    <property type="match status" value="1"/>
</dbReference>
<feature type="transmembrane region" description="Helical" evidence="14">
    <location>
        <begin position="400"/>
        <end position="421"/>
    </location>
</feature>
<reference evidence="18" key="1">
    <citation type="submission" date="2025-08" db="UniProtKB">
        <authorList>
            <consortium name="RefSeq"/>
        </authorList>
    </citation>
    <scope>IDENTIFICATION</scope>
    <source>
        <tissue evidence="18">Gonads</tissue>
    </source>
</reference>
<feature type="region of interest" description="Disordered" evidence="13">
    <location>
        <begin position="183"/>
        <end position="231"/>
    </location>
</feature>
<keyword evidence="17" id="KW-1185">Reference proteome</keyword>
<keyword evidence="10" id="KW-0406">Ion transport</keyword>